<keyword evidence="1" id="KW-0446">Lipid-binding</keyword>
<dbReference type="InterPro" id="IPR036312">
    <property type="entry name" value="Bifun_inhib/LTP/seed_sf"/>
</dbReference>
<reference evidence="4" key="1">
    <citation type="submission" date="2022-03" db="EMBL/GenBank/DDBJ databases">
        <title>A functionally conserved STORR gene fusion in Papaver species that diverged 16.8 million years ago.</title>
        <authorList>
            <person name="Catania T."/>
        </authorList>
    </citation>
    <scope>NUCLEOTIDE SEQUENCE</scope>
    <source>
        <strain evidence="4">S-191538</strain>
    </source>
</reference>
<comment type="similarity">
    <text evidence="1">Belongs to the plant LTP family.</text>
</comment>
<dbReference type="SMART" id="SM00499">
    <property type="entry name" value="AAI"/>
    <property type="match status" value="1"/>
</dbReference>
<keyword evidence="2" id="KW-0732">Signal</keyword>
<feature type="signal peptide" evidence="2">
    <location>
        <begin position="1"/>
        <end position="25"/>
    </location>
</feature>
<comment type="caution">
    <text evidence="4">The sequence shown here is derived from an EMBL/GenBank/DDBJ whole genome shotgun (WGS) entry which is preliminary data.</text>
</comment>
<evidence type="ECO:0000256" key="2">
    <source>
        <dbReference type="SAM" id="SignalP"/>
    </source>
</evidence>
<dbReference type="GO" id="GO:0008289">
    <property type="term" value="F:lipid binding"/>
    <property type="evidence" value="ECO:0007669"/>
    <property type="project" value="UniProtKB-KW"/>
</dbReference>
<accession>A0AA41VBA3</accession>
<keyword evidence="5" id="KW-1185">Reference proteome</keyword>
<dbReference type="AlphaFoldDB" id="A0AA41VBA3"/>
<dbReference type="GO" id="GO:0006869">
    <property type="term" value="P:lipid transport"/>
    <property type="evidence" value="ECO:0007669"/>
    <property type="project" value="InterPro"/>
</dbReference>
<keyword evidence="1" id="KW-0813">Transport</keyword>
<dbReference type="Proteomes" id="UP001177140">
    <property type="component" value="Unassembled WGS sequence"/>
</dbReference>
<gene>
    <name evidence="4" type="ORF">MKW94_008672</name>
</gene>
<dbReference type="Gene3D" id="1.10.110.10">
    <property type="entry name" value="Plant lipid-transfer and hydrophobic proteins"/>
    <property type="match status" value="1"/>
</dbReference>
<feature type="domain" description="Bifunctional inhibitor/plant lipid transfer protein/seed storage helical" evidence="3">
    <location>
        <begin position="29"/>
        <end position="112"/>
    </location>
</feature>
<dbReference type="EMBL" id="JAJJMA010125532">
    <property type="protein sequence ID" value="MCL7032628.1"/>
    <property type="molecule type" value="Genomic_DNA"/>
</dbReference>
<dbReference type="PANTHER" id="PTHR33076">
    <property type="entry name" value="NON-SPECIFIC LIPID-TRANSFER PROTEIN 2-RELATED"/>
    <property type="match status" value="1"/>
</dbReference>
<dbReference type="PRINTS" id="PR00382">
    <property type="entry name" value="LIPIDTRNSFER"/>
</dbReference>
<evidence type="ECO:0000313" key="5">
    <source>
        <dbReference type="Proteomes" id="UP001177140"/>
    </source>
</evidence>
<dbReference type="InterPro" id="IPR000528">
    <property type="entry name" value="Plant_nsLTP"/>
</dbReference>
<dbReference type="Pfam" id="PF00234">
    <property type="entry name" value="Tryp_alpha_amyl"/>
    <property type="match status" value="1"/>
</dbReference>
<protein>
    <recommendedName>
        <fullName evidence="1">Non-specific lipid-transfer protein</fullName>
    </recommendedName>
</protein>
<dbReference type="InterPro" id="IPR016140">
    <property type="entry name" value="Bifunc_inhib/LTP/seed_store"/>
</dbReference>
<proteinExistence type="inferred from homology"/>
<evidence type="ECO:0000259" key="3">
    <source>
        <dbReference type="SMART" id="SM00499"/>
    </source>
</evidence>
<evidence type="ECO:0000256" key="1">
    <source>
        <dbReference type="RuleBase" id="RU000628"/>
    </source>
</evidence>
<feature type="chain" id="PRO_5041218071" description="Non-specific lipid-transfer protein" evidence="2">
    <location>
        <begin position="26"/>
        <end position="127"/>
    </location>
</feature>
<dbReference type="SUPFAM" id="SSF47699">
    <property type="entry name" value="Bifunctional inhibitor/lipid-transfer protein/seed storage 2S albumin"/>
    <property type="match status" value="1"/>
</dbReference>
<dbReference type="CDD" id="cd01960">
    <property type="entry name" value="nsLTP1"/>
    <property type="match status" value="1"/>
</dbReference>
<sequence>MAAVFKLACLVLAFMVVAAPYSAEGAITCGTVTSKMAPCLGFLLGGTLAPGCCPGVKGLLSMASSTPDRQAACTCLKNAAKAMTNIKMANAAALPGKCGVNIPYKISPATDCTNSVAEVVAVELNIM</sequence>
<name>A0AA41VBA3_PAPNU</name>
<evidence type="ECO:0000313" key="4">
    <source>
        <dbReference type="EMBL" id="MCL7032628.1"/>
    </source>
</evidence>
<organism evidence="4 5">
    <name type="scientific">Papaver nudicaule</name>
    <name type="common">Iceland poppy</name>
    <dbReference type="NCBI Taxonomy" id="74823"/>
    <lineage>
        <taxon>Eukaryota</taxon>
        <taxon>Viridiplantae</taxon>
        <taxon>Streptophyta</taxon>
        <taxon>Embryophyta</taxon>
        <taxon>Tracheophyta</taxon>
        <taxon>Spermatophyta</taxon>
        <taxon>Magnoliopsida</taxon>
        <taxon>Ranunculales</taxon>
        <taxon>Papaveraceae</taxon>
        <taxon>Papaveroideae</taxon>
        <taxon>Papaver</taxon>
    </lineage>
</organism>
<comment type="function">
    <text evidence="1">Plant non-specific lipid-transfer proteins transfer phospholipids as well as galactolipids across membranes. May play a role in wax or cutin deposition in the cell walls of expanding epidermal cells and certain secretory tissues.</text>
</comment>